<dbReference type="EMBL" id="JAVDXV010000011">
    <property type="protein sequence ID" value="MDR7335842.1"/>
    <property type="molecule type" value="Genomic_DNA"/>
</dbReference>
<evidence type="ECO:0000256" key="6">
    <source>
        <dbReference type="PROSITE-ProRule" id="PRU01016"/>
    </source>
</evidence>
<feature type="active site" evidence="6">
    <location>
        <position position="95"/>
    </location>
</feature>
<dbReference type="PROSITE" id="PS51679">
    <property type="entry name" value="SAM_MT_C5"/>
    <property type="match status" value="1"/>
</dbReference>
<dbReference type="PANTHER" id="PTHR10629">
    <property type="entry name" value="CYTOSINE-SPECIFIC METHYLTRANSFERASE"/>
    <property type="match status" value="1"/>
</dbReference>
<dbReference type="Pfam" id="PF00145">
    <property type="entry name" value="DNA_methylase"/>
    <property type="match status" value="1"/>
</dbReference>
<dbReference type="GO" id="GO:0032259">
    <property type="term" value="P:methylation"/>
    <property type="evidence" value="ECO:0007669"/>
    <property type="project" value="UniProtKB-KW"/>
</dbReference>
<comment type="caution">
    <text evidence="9">The sequence shown here is derived from an EMBL/GenBank/DDBJ whole genome shotgun (WGS) entry which is preliminary data.</text>
</comment>
<evidence type="ECO:0000256" key="5">
    <source>
        <dbReference type="ARBA" id="ARBA00047422"/>
    </source>
</evidence>
<dbReference type="PANTHER" id="PTHR10629:SF52">
    <property type="entry name" value="DNA (CYTOSINE-5)-METHYLTRANSFERASE 1"/>
    <property type="match status" value="1"/>
</dbReference>
<protein>
    <recommendedName>
        <fullName evidence="8">Cytosine-specific methyltransferase</fullName>
        <ecNumber evidence="8">2.1.1.37</ecNumber>
    </recommendedName>
</protein>
<dbReference type="InterPro" id="IPR018117">
    <property type="entry name" value="C5_DNA_meth_AS"/>
</dbReference>
<dbReference type="RefSeq" id="WP_310332844.1">
    <property type="nucleotide sequence ID" value="NZ_JAVDXV010000011.1"/>
</dbReference>
<dbReference type="NCBIfam" id="TIGR00675">
    <property type="entry name" value="dcm"/>
    <property type="match status" value="1"/>
</dbReference>
<evidence type="ECO:0000313" key="10">
    <source>
        <dbReference type="Proteomes" id="UP001180825"/>
    </source>
</evidence>
<dbReference type="Gene3D" id="3.90.120.10">
    <property type="entry name" value="DNA Methylase, subunit A, domain 2"/>
    <property type="match status" value="1"/>
</dbReference>
<dbReference type="Gene3D" id="3.40.50.150">
    <property type="entry name" value="Vaccinia Virus protein VP39"/>
    <property type="match status" value="1"/>
</dbReference>
<evidence type="ECO:0000256" key="8">
    <source>
        <dbReference type="RuleBase" id="RU000417"/>
    </source>
</evidence>
<dbReference type="GO" id="GO:0003886">
    <property type="term" value="F:DNA (cytosine-5-)-methyltransferase activity"/>
    <property type="evidence" value="ECO:0007669"/>
    <property type="project" value="UniProtKB-EC"/>
</dbReference>
<dbReference type="InterPro" id="IPR050390">
    <property type="entry name" value="C5-Methyltransferase"/>
</dbReference>
<keyword evidence="2 6" id="KW-0808">Transferase</keyword>
<dbReference type="SUPFAM" id="SSF53335">
    <property type="entry name" value="S-adenosyl-L-methionine-dependent methyltransferases"/>
    <property type="match status" value="1"/>
</dbReference>
<reference evidence="9 10" key="1">
    <citation type="submission" date="2023-07" db="EMBL/GenBank/DDBJ databases">
        <title>Sorghum-associated microbial communities from plants grown in Nebraska, USA.</title>
        <authorList>
            <person name="Schachtman D."/>
        </authorList>
    </citation>
    <scope>NUCLEOTIDE SEQUENCE [LARGE SCALE GENOMIC DNA]</scope>
    <source>
        <strain evidence="9 10">BE316</strain>
    </source>
</reference>
<keyword evidence="3 6" id="KW-0949">S-adenosyl-L-methionine</keyword>
<evidence type="ECO:0000256" key="3">
    <source>
        <dbReference type="ARBA" id="ARBA00022691"/>
    </source>
</evidence>
<dbReference type="InterPro" id="IPR001525">
    <property type="entry name" value="C5_MeTfrase"/>
</dbReference>
<comment type="catalytic activity">
    <reaction evidence="5 8">
        <text>a 2'-deoxycytidine in DNA + S-adenosyl-L-methionine = a 5-methyl-2'-deoxycytidine in DNA + S-adenosyl-L-homocysteine + H(+)</text>
        <dbReference type="Rhea" id="RHEA:13681"/>
        <dbReference type="Rhea" id="RHEA-COMP:11369"/>
        <dbReference type="Rhea" id="RHEA-COMP:11370"/>
        <dbReference type="ChEBI" id="CHEBI:15378"/>
        <dbReference type="ChEBI" id="CHEBI:57856"/>
        <dbReference type="ChEBI" id="CHEBI:59789"/>
        <dbReference type="ChEBI" id="CHEBI:85452"/>
        <dbReference type="ChEBI" id="CHEBI:85454"/>
        <dbReference type="EC" id="2.1.1.37"/>
    </reaction>
</comment>
<evidence type="ECO:0000256" key="4">
    <source>
        <dbReference type="ARBA" id="ARBA00022747"/>
    </source>
</evidence>
<evidence type="ECO:0000256" key="7">
    <source>
        <dbReference type="RuleBase" id="RU000416"/>
    </source>
</evidence>
<dbReference type="InterPro" id="IPR029063">
    <property type="entry name" value="SAM-dependent_MTases_sf"/>
</dbReference>
<dbReference type="EC" id="2.1.1.37" evidence="8"/>
<keyword evidence="10" id="KW-1185">Reference proteome</keyword>
<evidence type="ECO:0000256" key="1">
    <source>
        <dbReference type="ARBA" id="ARBA00022603"/>
    </source>
</evidence>
<dbReference type="PROSITE" id="PS00094">
    <property type="entry name" value="C5_MTASE_1"/>
    <property type="match status" value="1"/>
</dbReference>
<dbReference type="PRINTS" id="PR00105">
    <property type="entry name" value="C5METTRFRASE"/>
</dbReference>
<organism evidence="9 10">
    <name type="scientific">Roseateles asaccharophilus</name>
    <dbReference type="NCBI Taxonomy" id="582607"/>
    <lineage>
        <taxon>Bacteria</taxon>
        <taxon>Pseudomonadati</taxon>
        <taxon>Pseudomonadota</taxon>
        <taxon>Betaproteobacteria</taxon>
        <taxon>Burkholderiales</taxon>
        <taxon>Sphaerotilaceae</taxon>
        <taxon>Roseateles</taxon>
    </lineage>
</organism>
<dbReference type="Proteomes" id="UP001180825">
    <property type="component" value="Unassembled WGS sequence"/>
</dbReference>
<gene>
    <name evidence="9" type="ORF">J2X21_005009</name>
</gene>
<keyword evidence="1 6" id="KW-0489">Methyltransferase</keyword>
<accession>A0ABU2AF56</accession>
<evidence type="ECO:0000313" key="9">
    <source>
        <dbReference type="EMBL" id="MDR7335842.1"/>
    </source>
</evidence>
<keyword evidence="4" id="KW-0680">Restriction system</keyword>
<proteinExistence type="inferred from homology"/>
<name>A0ABU2AF56_9BURK</name>
<comment type="similarity">
    <text evidence="6 7">Belongs to the class I-like SAM-binding methyltransferase superfamily. C5-methyltransferase family.</text>
</comment>
<evidence type="ECO:0000256" key="2">
    <source>
        <dbReference type="ARBA" id="ARBA00022679"/>
    </source>
</evidence>
<sequence>MTASNSHHPMSEGAPPTAVDLFSGCGGLSLGLLRAGFSVLAAVEIDPKAQETYRLNHRDVALYTSDIRALDASKVLDDVGLGPGELDLLAGCPPCQGFSRLRTKNQQPSVDDERNNLVGDFMRFVRVMLPKTVMLENVPALEKDERFLAMQEELTSLGYRLVVHVLNAAEYSVPQRRKRLIMLASRVHDPAVAEVSQARITVRDVLASLEAPSRSRDRLHSLPERRSQAVKDLIKLIPKNGGSRRDLSAEHQLACHRRTDGFYDVYGRMAWDEVAPTITSGCHNPSKGRFLHPSRNRTITLREAAMLQGFPRDYRFDVRHGKESIALMIGNALPPPFIEAHASSLLNGLREAMDGMLGALPGGVPAESRRW</sequence>